<evidence type="ECO:0000256" key="2">
    <source>
        <dbReference type="SAM" id="SignalP"/>
    </source>
</evidence>
<dbReference type="InterPro" id="IPR042100">
    <property type="entry name" value="Bug_dom1"/>
</dbReference>
<gene>
    <name evidence="3" type="ORF">W822_02850</name>
</gene>
<dbReference type="InterPro" id="IPR005064">
    <property type="entry name" value="BUG"/>
</dbReference>
<dbReference type="eggNOG" id="COG3181">
    <property type="taxonomic scope" value="Bacteria"/>
</dbReference>
<protein>
    <submittedName>
        <fullName evidence="3">LacI family transcriptional regulator</fullName>
    </submittedName>
</protein>
<accession>V8QXU4</accession>
<comment type="similarity">
    <text evidence="1">Belongs to the UPF0065 (bug) family.</text>
</comment>
<feature type="signal peptide" evidence="2">
    <location>
        <begin position="1"/>
        <end position="33"/>
    </location>
</feature>
<evidence type="ECO:0000313" key="4">
    <source>
        <dbReference type="Proteomes" id="UP000018733"/>
    </source>
</evidence>
<dbReference type="PANTHER" id="PTHR42928:SF5">
    <property type="entry name" value="BLR1237 PROTEIN"/>
    <property type="match status" value="1"/>
</dbReference>
<sequence length="335" mass="35105">MNRQDSLISKRRFLQSGCALLALPVARIGASHASETSYPTMPVSVTVPYAPGGQGDLFARMLSEPLGKVLGQTVVVENRPGASGMLGTRLIIREKPDGHHLLLGQTGEIAINPVANKNAGYKALEALEPVVLVGDSPLVLITAKNSPFNTLEQLIDKAAKVPESVNYASSGTATPGHLAAVALGLGTHTKMTHVPYKGAGQAMTDVIGGQVDCFFSSVSAAMGHIKSGTVKALATTTGTRLAALEGVPTVAEKTVPGFNYSLWGGYFAPKGTPREVILRLNQAINKILEQPAIRARLESDGAAVTANSPVQFTDFVKAEIGKYTQLIQSAGIVIE</sequence>
<dbReference type="SUPFAM" id="SSF53850">
    <property type="entry name" value="Periplasmic binding protein-like II"/>
    <property type="match status" value="1"/>
</dbReference>
<keyword evidence="4" id="KW-1185">Reference proteome</keyword>
<dbReference type="CDD" id="cd13578">
    <property type="entry name" value="PBP2_Bug27"/>
    <property type="match status" value="1"/>
</dbReference>
<dbReference type="EMBL" id="AYXT01000001">
    <property type="protein sequence ID" value="ETF04125.1"/>
    <property type="molecule type" value="Genomic_DNA"/>
</dbReference>
<proteinExistence type="inferred from homology"/>
<feature type="chain" id="PRO_5004771980" evidence="2">
    <location>
        <begin position="34"/>
        <end position="335"/>
    </location>
</feature>
<dbReference type="HOGENOM" id="CLU_045683_0_1_4"/>
<dbReference type="RefSeq" id="WP_024003637.1">
    <property type="nucleotide sequence ID" value="NZ_KI650979.1"/>
</dbReference>
<evidence type="ECO:0000313" key="3">
    <source>
        <dbReference type="EMBL" id="ETF04125.1"/>
    </source>
</evidence>
<dbReference type="PATRIC" id="fig|1424334.3.peg.572"/>
<dbReference type="Proteomes" id="UP000018733">
    <property type="component" value="Unassembled WGS sequence"/>
</dbReference>
<reference evidence="3 4" key="1">
    <citation type="journal article" date="2014" name="Genome Announc.">
        <title>Draft Genome Sequence of Advenella kashmirensis Strain W13003, a Polycyclic Aromatic Hydrocarbon-Degrading Bacterium.</title>
        <authorList>
            <person name="Wang X."/>
            <person name="Jin D."/>
            <person name="Zhou L."/>
            <person name="Wu L."/>
            <person name="An W."/>
            <person name="Zhao L."/>
        </authorList>
    </citation>
    <scope>NUCLEOTIDE SEQUENCE [LARGE SCALE GENOMIC DNA]</scope>
    <source>
        <strain evidence="3 4">W13003</strain>
    </source>
</reference>
<dbReference type="Pfam" id="PF03401">
    <property type="entry name" value="TctC"/>
    <property type="match status" value="1"/>
</dbReference>
<dbReference type="PIRSF" id="PIRSF017082">
    <property type="entry name" value="YflP"/>
    <property type="match status" value="1"/>
</dbReference>
<dbReference type="PANTHER" id="PTHR42928">
    <property type="entry name" value="TRICARBOXYLATE-BINDING PROTEIN"/>
    <property type="match status" value="1"/>
</dbReference>
<dbReference type="AlphaFoldDB" id="V8QXU4"/>
<organism evidence="3 4">
    <name type="scientific">Advenella kashmirensis W13003</name>
    <dbReference type="NCBI Taxonomy" id="1424334"/>
    <lineage>
        <taxon>Bacteria</taxon>
        <taxon>Pseudomonadati</taxon>
        <taxon>Pseudomonadota</taxon>
        <taxon>Betaproteobacteria</taxon>
        <taxon>Burkholderiales</taxon>
        <taxon>Alcaligenaceae</taxon>
    </lineage>
</organism>
<dbReference type="STRING" id="1424334.W822_02850"/>
<keyword evidence="2" id="KW-0732">Signal</keyword>
<dbReference type="Gene3D" id="3.40.190.150">
    <property type="entry name" value="Bordetella uptake gene, domain 1"/>
    <property type="match status" value="1"/>
</dbReference>
<dbReference type="Gene3D" id="3.40.190.10">
    <property type="entry name" value="Periplasmic binding protein-like II"/>
    <property type="match status" value="1"/>
</dbReference>
<evidence type="ECO:0000256" key="1">
    <source>
        <dbReference type="ARBA" id="ARBA00006987"/>
    </source>
</evidence>
<comment type="caution">
    <text evidence="3">The sequence shown here is derived from an EMBL/GenBank/DDBJ whole genome shotgun (WGS) entry which is preliminary data.</text>
</comment>
<name>V8QXU4_9BURK</name>